<dbReference type="InterPro" id="IPR029058">
    <property type="entry name" value="AB_hydrolase_fold"/>
</dbReference>
<dbReference type="Proteomes" id="UP000255467">
    <property type="component" value="Unassembled WGS sequence"/>
</dbReference>
<accession>A0A378YKF6</accession>
<dbReference type="AlphaFoldDB" id="A0A378YKF6"/>
<dbReference type="PANTHER" id="PTHR43689">
    <property type="entry name" value="HYDROLASE"/>
    <property type="match status" value="1"/>
</dbReference>
<dbReference type="EC" id="1.11.1.10" evidence="2"/>
<keyword evidence="2" id="KW-0575">Peroxidase</keyword>
<protein>
    <submittedName>
        <fullName evidence="2">Non-heme chloroperoxidase</fullName>
        <ecNumber evidence="2">1.11.1.10</ecNumber>
    </submittedName>
</protein>
<dbReference type="PRINTS" id="PR00412">
    <property type="entry name" value="EPOXHYDRLASE"/>
</dbReference>
<dbReference type="OrthoDB" id="9770427at2"/>
<dbReference type="GO" id="GO:0016691">
    <property type="term" value="F:chloride peroxidase activity"/>
    <property type="evidence" value="ECO:0007669"/>
    <property type="project" value="UniProtKB-EC"/>
</dbReference>
<dbReference type="InterPro" id="IPR000639">
    <property type="entry name" value="Epox_hydrolase-like"/>
</dbReference>
<evidence type="ECO:0000313" key="2">
    <source>
        <dbReference type="EMBL" id="SUA76967.1"/>
    </source>
</evidence>
<proteinExistence type="predicted"/>
<dbReference type="EMBL" id="UGRY01000002">
    <property type="protein sequence ID" value="SUA76967.1"/>
    <property type="molecule type" value="Genomic_DNA"/>
</dbReference>
<dbReference type="Gene3D" id="3.40.50.1820">
    <property type="entry name" value="alpha/beta hydrolase"/>
    <property type="match status" value="1"/>
</dbReference>
<feature type="domain" description="AB hydrolase-1" evidence="1">
    <location>
        <begin position="31"/>
        <end position="270"/>
    </location>
</feature>
<sequence>MTPSDHGAVTVSTREYAGVRTRELAVGGTGPTIVLLHGYCDSADTWRGVLVRLAAAGRRAVAVDLPGFGLADTRLPGPLSPQFDVFADALVTAHGPVVLVGNSLGAATAVRAAGRDRSGRVAGVMTLDEPILARHWLARVARWREYARLFELAAALPVPDRMVHWFVRRGVARFVYAPGVRPDPAFVESAIRSVPTMAAAAARGRDAVRYARENRFTHGDLAVTCPALIVHGARDRIIPVAASRALHALLPGSELVVLPHAGHCPQLDEPDTVTRLLLGLVERAHAAERAG</sequence>
<dbReference type="STRING" id="1406858.GCA_000710895_07425"/>
<dbReference type="PRINTS" id="PR00111">
    <property type="entry name" value="ABHYDROLASE"/>
</dbReference>
<gene>
    <name evidence="2" type="primary">cpo_1</name>
    <name evidence="2" type="ORF">NCTC1934_02803</name>
</gene>
<reference evidence="2 3" key="1">
    <citation type="submission" date="2018-06" db="EMBL/GenBank/DDBJ databases">
        <authorList>
            <consortium name="Pathogen Informatics"/>
            <person name="Doyle S."/>
        </authorList>
    </citation>
    <scope>NUCLEOTIDE SEQUENCE [LARGE SCALE GENOMIC DNA]</scope>
    <source>
        <strain evidence="2 3">NCTC1934</strain>
    </source>
</reference>
<dbReference type="SUPFAM" id="SSF53474">
    <property type="entry name" value="alpha/beta-Hydrolases"/>
    <property type="match status" value="1"/>
</dbReference>
<dbReference type="RefSeq" id="WP_051036915.1">
    <property type="nucleotide sequence ID" value="NZ_UGRY01000002.1"/>
</dbReference>
<organism evidence="2 3">
    <name type="scientific">Nocardia otitidiscaviarum</name>
    <dbReference type="NCBI Taxonomy" id="1823"/>
    <lineage>
        <taxon>Bacteria</taxon>
        <taxon>Bacillati</taxon>
        <taxon>Actinomycetota</taxon>
        <taxon>Actinomycetes</taxon>
        <taxon>Mycobacteriales</taxon>
        <taxon>Nocardiaceae</taxon>
        <taxon>Nocardia</taxon>
    </lineage>
</organism>
<dbReference type="Pfam" id="PF00561">
    <property type="entry name" value="Abhydrolase_1"/>
    <property type="match status" value="1"/>
</dbReference>
<evidence type="ECO:0000259" key="1">
    <source>
        <dbReference type="Pfam" id="PF00561"/>
    </source>
</evidence>
<dbReference type="InterPro" id="IPR000073">
    <property type="entry name" value="AB_hydrolase_1"/>
</dbReference>
<evidence type="ECO:0000313" key="3">
    <source>
        <dbReference type="Proteomes" id="UP000255467"/>
    </source>
</evidence>
<keyword evidence="2" id="KW-0560">Oxidoreductase</keyword>
<keyword evidence="3" id="KW-1185">Reference proteome</keyword>
<dbReference type="PANTHER" id="PTHR43689:SF8">
    <property type="entry name" value="ALPHA_BETA-HYDROLASES SUPERFAMILY PROTEIN"/>
    <property type="match status" value="1"/>
</dbReference>
<name>A0A378YKF6_9NOCA</name>